<evidence type="ECO:0000256" key="1">
    <source>
        <dbReference type="SAM" id="SignalP"/>
    </source>
</evidence>
<evidence type="ECO:0008006" key="4">
    <source>
        <dbReference type="Google" id="ProtNLM"/>
    </source>
</evidence>
<dbReference type="AlphaFoldDB" id="A0A4U5MTI5"/>
<keyword evidence="1" id="KW-0732">Signal</keyword>
<gene>
    <name evidence="2" type="ORF">L596_020432</name>
</gene>
<feature type="signal peptide" evidence="1">
    <location>
        <begin position="1"/>
        <end position="20"/>
    </location>
</feature>
<keyword evidence="3" id="KW-1185">Reference proteome</keyword>
<dbReference type="EMBL" id="AZBU02000006">
    <property type="protein sequence ID" value="TKR73079.1"/>
    <property type="molecule type" value="Genomic_DNA"/>
</dbReference>
<organism evidence="2 3">
    <name type="scientific">Steinernema carpocapsae</name>
    <name type="common">Entomopathogenic nematode</name>
    <dbReference type="NCBI Taxonomy" id="34508"/>
    <lineage>
        <taxon>Eukaryota</taxon>
        <taxon>Metazoa</taxon>
        <taxon>Ecdysozoa</taxon>
        <taxon>Nematoda</taxon>
        <taxon>Chromadorea</taxon>
        <taxon>Rhabditida</taxon>
        <taxon>Tylenchina</taxon>
        <taxon>Panagrolaimomorpha</taxon>
        <taxon>Strongyloidoidea</taxon>
        <taxon>Steinernematidae</taxon>
        <taxon>Steinernema</taxon>
    </lineage>
</organism>
<name>A0A4U5MTI5_STECR</name>
<feature type="chain" id="PRO_5020265834" description="Secreted protein" evidence="1">
    <location>
        <begin position="21"/>
        <end position="84"/>
    </location>
</feature>
<dbReference type="Proteomes" id="UP000298663">
    <property type="component" value="Unassembled WGS sequence"/>
</dbReference>
<reference evidence="2 3" key="2">
    <citation type="journal article" date="2019" name="G3 (Bethesda)">
        <title>Hybrid Assembly of the Genome of the Entomopathogenic Nematode Steinernema carpocapsae Identifies the X-Chromosome.</title>
        <authorList>
            <person name="Serra L."/>
            <person name="Macchietto M."/>
            <person name="Macias-Munoz A."/>
            <person name="McGill C.J."/>
            <person name="Rodriguez I.M."/>
            <person name="Rodriguez B."/>
            <person name="Murad R."/>
            <person name="Mortazavi A."/>
        </authorList>
    </citation>
    <scope>NUCLEOTIDE SEQUENCE [LARGE SCALE GENOMIC DNA]</scope>
    <source>
        <strain evidence="2 3">ALL</strain>
    </source>
</reference>
<reference evidence="2 3" key="1">
    <citation type="journal article" date="2015" name="Genome Biol.">
        <title>Comparative genomics of Steinernema reveals deeply conserved gene regulatory networks.</title>
        <authorList>
            <person name="Dillman A.R."/>
            <person name="Macchietto M."/>
            <person name="Porter C.F."/>
            <person name="Rogers A."/>
            <person name="Williams B."/>
            <person name="Antoshechkin I."/>
            <person name="Lee M.M."/>
            <person name="Goodwin Z."/>
            <person name="Lu X."/>
            <person name="Lewis E.E."/>
            <person name="Goodrich-Blair H."/>
            <person name="Stock S.P."/>
            <person name="Adams B.J."/>
            <person name="Sternberg P.W."/>
            <person name="Mortazavi A."/>
        </authorList>
    </citation>
    <scope>NUCLEOTIDE SEQUENCE [LARGE SCALE GENOMIC DNA]</scope>
    <source>
        <strain evidence="2 3">ALL</strain>
    </source>
</reference>
<proteinExistence type="predicted"/>
<protein>
    <recommendedName>
        <fullName evidence="4">Secreted protein</fullName>
    </recommendedName>
</protein>
<evidence type="ECO:0000313" key="2">
    <source>
        <dbReference type="EMBL" id="TKR73079.1"/>
    </source>
</evidence>
<sequence>MLRTRLWGTLTLCLEFGLRSTIVDITYHNIDLSSMTGTVFMLGFNKNRSLRMVNAMQKKMFKCIGKCGFKCAAFVPQCYFRVQN</sequence>
<comment type="caution">
    <text evidence="2">The sequence shown here is derived from an EMBL/GenBank/DDBJ whole genome shotgun (WGS) entry which is preliminary data.</text>
</comment>
<accession>A0A4U5MTI5</accession>
<evidence type="ECO:0000313" key="3">
    <source>
        <dbReference type="Proteomes" id="UP000298663"/>
    </source>
</evidence>